<dbReference type="AlphaFoldDB" id="A0A0K8RQJ1"/>
<accession>A0A0K8RQJ1</accession>
<protein>
    <submittedName>
        <fullName evidence="2">Uncharacterized protein</fullName>
    </submittedName>
</protein>
<feature type="non-terminal residue" evidence="2">
    <location>
        <position position="1"/>
    </location>
</feature>
<feature type="region of interest" description="Disordered" evidence="1">
    <location>
        <begin position="97"/>
        <end position="138"/>
    </location>
</feature>
<dbReference type="EMBL" id="GADI01000924">
    <property type="protein sequence ID" value="JAA72884.1"/>
    <property type="molecule type" value="mRNA"/>
</dbReference>
<evidence type="ECO:0000313" key="2">
    <source>
        <dbReference type="EMBL" id="JAA72884.1"/>
    </source>
</evidence>
<reference evidence="2" key="1">
    <citation type="submission" date="2012-12" db="EMBL/GenBank/DDBJ databases">
        <title>Identification and characterization of a phenylalanine ammonia-lyase gene family in Isatis indigotica Fort.</title>
        <authorList>
            <person name="Liu Q."/>
            <person name="Chen J."/>
            <person name="Zhou X."/>
            <person name="Di P."/>
            <person name="Xiao Y."/>
            <person name="Xuan H."/>
            <person name="Zhang L."/>
            <person name="Chen W."/>
        </authorList>
    </citation>
    <scope>NUCLEOTIDE SEQUENCE</scope>
    <source>
        <tissue evidence="2">Salivary gland</tissue>
    </source>
</reference>
<name>A0A0K8RQJ1_IXORI</name>
<sequence>ALCIVLLRNKVSVCAPVTTWRHLATSLPACHAVLCKTLLPPALVPSHRTECFSPTSTPKTESKAYASFIYIYICRSFRGMTFQRFYLLLPNLNKPKNVKEKQKKKKLKKVKKIKKSKKNKKKLKKNKKKQKKTQKKLV</sequence>
<proteinExistence type="evidence at transcript level"/>
<organism evidence="2">
    <name type="scientific">Ixodes ricinus</name>
    <name type="common">Common tick</name>
    <name type="synonym">Acarus ricinus</name>
    <dbReference type="NCBI Taxonomy" id="34613"/>
    <lineage>
        <taxon>Eukaryota</taxon>
        <taxon>Metazoa</taxon>
        <taxon>Ecdysozoa</taxon>
        <taxon>Arthropoda</taxon>
        <taxon>Chelicerata</taxon>
        <taxon>Arachnida</taxon>
        <taxon>Acari</taxon>
        <taxon>Parasitiformes</taxon>
        <taxon>Ixodida</taxon>
        <taxon>Ixodoidea</taxon>
        <taxon>Ixodidae</taxon>
        <taxon>Ixodinae</taxon>
        <taxon>Ixodes</taxon>
    </lineage>
</organism>
<feature type="compositionally biased region" description="Basic residues" evidence="1">
    <location>
        <begin position="101"/>
        <end position="138"/>
    </location>
</feature>
<evidence type="ECO:0000256" key="1">
    <source>
        <dbReference type="SAM" id="MobiDB-lite"/>
    </source>
</evidence>